<organism evidence="13 14">
    <name type="scientific">Aphis glycines</name>
    <name type="common">Soybean aphid</name>
    <dbReference type="NCBI Taxonomy" id="307491"/>
    <lineage>
        <taxon>Eukaryota</taxon>
        <taxon>Metazoa</taxon>
        <taxon>Ecdysozoa</taxon>
        <taxon>Arthropoda</taxon>
        <taxon>Hexapoda</taxon>
        <taxon>Insecta</taxon>
        <taxon>Pterygota</taxon>
        <taxon>Neoptera</taxon>
        <taxon>Paraneoptera</taxon>
        <taxon>Hemiptera</taxon>
        <taxon>Sternorrhyncha</taxon>
        <taxon>Aphidomorpha</taxon>
        <taxon>Aphidoidea</taxon>
        <taxon>Aphididae</taxon>
        <taxon>Aphidini</taxon>
        <taxon>Aphis</taxon>
        <taxon>Aphis</taxon>
    </lineage>
</organism>
<evidence type="ECO:0000313" key="14">
    <source>
        <dbReference type="Proteomes" id="UP000475862"/>
    </source>
</evidence>
<evidence type="ECO:0000256" key="10">
    <source>
        <dbReference type="PROSITE-ProRule" id="PRU10141"/>
    </source>
</evidence>
<dbReference type="GO" id="GO:0005634">
    <property type="term" value="C:nucleus"/>
    <property type="evidence" value="ECO:0007669"/>
    <property type="project" value="TreeGrafter"/>
</dbReference>
<reference evidence="13 14" key="1">
    <citation type="submission" date="2019-08" db="EMBL/GenBank/DDBJ databases">
        <title>The genome of the soybean aphid Biotype 1, its phylome, world population structure and adaptation to the North American continent.</title>
        <authorList>
            <person name="Giordano R."/>
            <person name="Donthu R.K."/>
            <person name="Hernandez A.G."/>
            <person name="Wright C.L."/>
            <person name="Zimin A.V."/>
        </authorList>
    </citation>
    <scope>NUCLEOTIDE SEQUENCE [LARGE SCALE GENOMIC DNA]</scope>
    <source>
        <tissue evidence="13">Whole aphids</tissue>
    </source>
</reference>
<evidence type="ECO:0000256" key="4">
    <source>
        <dbReference type="ARBA" id="ARBA00022741"/>
    </source>
</evidence>
<dbReference type="InterPro" id="IPR011009">
    <property type="entry name" value="Kinase-like_dom_sf"/>
</dbReference>
<evidence type="ECO:0000256" key="5">
    <source>
        <dbReference type="ARBA" id="ARBA00022777"/>
    </source>
</evidence>
<dbReference type="EMBL" id="VYZN01000070">
    <property type="protein sequence ID" value="KAE9524266.1"/>
    <property type="molecule type" value="Genomic_DNA"/>
</dbReference>
<dbReference type="GO" id="GO:0005524">
    <property type="term" value="F:ATP binding"/>
    <property type="evidence" value="ECO:0007669"/>
    <property type="project" value="UniProtKB-UniRule"/>
</dbReference>
<dbReference type="InterPro" id="IPR006575">
    <property type="entry name" value="RWD_dom"/>
</dbReference>
<dbReference type="CDD" id="cd14046">
    <property type="entry name" value="STKc_EIF2AK4_GCN2_rpt2"/>
    <property type="match status" value="1"/>
</dbReference>
<dbReference type="Pfam" id="PF13393">
    <property type="entry name" value="tRNA-synt_His"/>
    <property type="match status" value="1"/>
</dbReference>
<dbReference type="PANTHER" id="PTHR11042:SF136">
    <property type="entry name" value="EIF-2-ALPHA KINASE GCN2"/>
    <property type="match status" value="1"/>
</dbReference>
<evidence type="ECO:0000256" key="9">
    <source>
        <dbReference type="ARBA" id="ARBA00048679"/>
    </source>
</evidence>
<dbReference type="Pfam" id="PF05773">
    <property type="entry name" value="RWD"/>
    <property type="match status" value="1"/>
</dbReference>
<dbReference type="Pfam" id="PF00069">
    <property type="entry name" value="Pkinase"/>
    <property type="match status" value="2"/>
</dbReference>
<dbReference type="PROSITE" id="PS00107">
    <property type="entry name" value="PROTEIN_KINASE_ATP"/>
    <property type="match status" value="1"/>
</dbReference>
<name>A0A6G0T0V2_APHGL</name>
<dbReference type="SUPFAM" id="SSF54495">
    <property type="entry name" value="UBC-like"/>
    <property type="match status" value="1"/>
</dbReference>
<evidence type="ECO:0000259" key="11">
    <source>
        <dbReference type="PROSITE" id="PS50011"/>
    </source>
</evidence>
<evidence type="ECO:0000256" key="3">
    <source>
        <dbReference type="ARBA" id="ARBA00022679"/>
    </source>
</evidence>
<feature type="domain" description="Protein kinase" evidence="11">
    <location>
        <begin position="253"/>
        <end position="618"/>
    </location>
</feature>
<evidence type="ECO:0000256" key="8">
    <source>
        <dbReference type="ARBA" id="ARBA00047899"/>
    </source>
</evidence>
<dbReference type="GO" id="GO:0005829">
    <property type="term" value="C:cytosol"/>
    <property type="evidence" value="ECO:0007669"/>
    <property type="project" value="TreeGrafter"/>
</dbReference>
<dbReference type="SUPFAM" id="SSF55681">
    <property type="entry name" value="Class II aaRS and biotin synthetases"/>
    <property type="match status" value="1"/>
</dbReference>
<dbReference type="AlphaFoldDB" id="A0A6G0T0V2"/>
<evidence type="ECO:0000256" key="7">
    <source>
        <dbReference type="ARBA" id="ARBA00037982"/>
    </source>
</evidence>
<dbReference type="SUPFAM" id="SSF56112">
    <property type="entry name" value="Protein kinase-like (PK-like)"/>
    <property type="match status" value="1"/>
</dbReference>
<evidence type="ECO:0000313" key="13">
    <source>
        <dbReference type="EMBL" id="KAE9524266.1"/>
    </source>
</evidence>
<dbReference type="FunFam" id="3.10.110.10:FF:000050">
    <property type="entry name" value="eIF-2-alpha kinase GCN2"/>
    <property type="match status" value="1"/>
</dbReference>
<dbReference type="OrthoDB" id="6778822at2759"/>
<comment type="catalytic activity">
    <reaction evidence="9">
        <text>L-seryl-[protein] + ATP = O-phospho-L-seryl-[protein] + ADP + H(+)</text>
        <dbReference type="Rhea" id="RHEA:17989"/>
        <dbReference type="Rhea" id="RHEA-COMP:9863"/>
        <dbReference type="Rhea" id="RHEA-COMP:11604"/>
        <dbReference type="ChEBI" id="CHEBI:15378"/>
        <dbReference type="ChEBI" id="CHEBI:29999"/>
        <dbReference type="ChEBI" id="CHEBI:30616"/>
        <dbReference type="ChEBI" id="CHEBI:83421"/>
        <dbReference type="ChEBI" id="CHEBI:456216"/>
        <dbReference type="EC" id="2.7.11.1"/>
    </reaction>
</comment>
<keyword evidence="4 10" id="KW-0547">Nucleotide-binding</keyword>
<keyword evidence="3" id="KW-0808">Transferase</keyword>
<keyword evidence="6 10" id="KW-0067">ATP-binding</keyword>
<dbReference type="EC" id="2.7.11.1" evidence="1"/>
<dbReference type="SMART" id="SM00220">
    <property type="entry name" value="S_TKc"/>
    <property type="match status" value="1"/>
</dbReference>
<dbReference type="PROSITE" id="PS00108">
    <property type="entry name" value="PROTEIN_KINASE_ST"/>
    <property type="match status" value="1"/>
</dbReference>
<dbReference type="CDD" id="cd23823">
    <property type="entry name" value="RWD_GCN2"/>
    <property type="match status" value="1"/>
</dbReference>
<dbReference type="Gene3D" id="3.10.110.10">
    <property type="entry name" value="Ubiquitin Conjugating Enzyme"/>
    <property type="match status" value="1"/>
</dbReference>
<feature type="binding site" evidence="10">
    <location>
        <position position="282"/>
    </location>
    <ligand>
        <name>ATP</name>
        <dbReference type="ChEBI" id="CHEBI:30616"/>
    </ligand>
</feature>
<dbReference type="GO" id="GO:0004694">
    <property type="term" value="F:eukaryotic translation initiation factor 2alpha kinase activity"/>
    <property type="evidence" value="ECO:0007669"/>
    <property type="project" value="TreeGrafter"/>
</dbReference>
<dbReference type="InterPro" id="IPR008271">
    <property type="entry name" value="Ser/Thr_kinase_AS"/>
</dbReference>
<sequence>MGETLQERQTNELEALKSIFNDQLTDNNECVATDIWKPLDVTITVLPEGFTNLQQNNILVELHVKALDNYPNEVPLIKLKNAKGIPANYLIYLEKQLDELASKLIGEVMVFELVQQVQNFLSLYNKPQYASFYEEMISRKQQKEFEERETKKQEVELTVKQLIHNEMSKKREALKEELRMHKNKTRHNTIETLIDEDEEDELNLKEISCSLNTNSPLKINIQQKDQIDESNWNDNHIFEYNFTSSKSRLDKEFVILDWLGKGAFGDVLKVKNKLDDCLYAIKCIELNEKNKNLNKKITREVKLLSRLNHENVVRYFNSWIEAAKVSQEGTPKKNKKNKSADIWPLKDISCGWRLSNLIEENNSESSSDEDDDWIAFIQSDSGKANLNSTESTIYDSSSQGINNENENEDTIDKVDQFMYIQMEFCEKSTLRNAVDNGLYKEPKRVWRLLREIVEGLSYIHQQGIIHRDLKPVNIFIDSDDHVKIGDFGLATTIIQRHIPEMDSTNIQDIFVDTSQTGNIGTALYVAPELNILGPKAVYNEKVDIYSLGIIFFEMCHKQFSTEMERIKVLTDLRMNECILPTEFLKFGDPAQKHIIKWLLNHDPCKRPNSTDILQSQYIPPPKLKDTELHEMVRNTLSNSKSKNYKHLIASCFNQVNIKFLKVTTVEDITFTMTAGKNVLHHGRLDKIIDTVKEIFQLHGGVWLCTPLLMPALNSMINENTVTMMARWGGLTCIPHSLRIPFARFLAHNPTISNLKRYSIDRVYRQRRVYGVHPRELYEAAFDIISTSQGDLIAEAELLSIAAEIFSKLKDFNSNNCIIRLNHMSLVQGILMYSGIERARHLEICSYFSRFKQNNLAPEQIEELELLGFANHQINIAMNFFSMEHTLSDMIEVCRKITVRKSKCGIFSREGLHHLETVIKHIESLNIKFSVVIVPGLMNIMQFYSGLIFEIVYYNKSKKNVTEYDVLAAGGCYDKLISSFRRNLDMSNDIKQTAIGISFSLDKLAALFQTESSGIDVILCSSNSSKTMTEEKLNIAKDLWSIGIKTLVFDVVQTLEQIQDYCTDLNVTNIVMLKESKSIILRRLMEDKFQDKTMTVTEFIESMRRKNRQNSLTTVLPQTNNIVKNESRSINENQYINIMFLTEEKLVTSVKRRYESQISNAVSKTLQKLSPKMRVEILVLNVEAELVKSLGALMDLETLESDISVLIKRFSHHKKELNKVFNYIVNTKHKSTDTVFIFYTLRGNVFKLLIC</sequence>
<comment type="similarity">
    <text evidence="7">Belongs to the protein kinase superfamily. Ser/Thr protein kinase family. GCN2 subfamily.</text>
</comment>
<dbReference type="Gene3D" id="1.10.510.10">
    <property type="entry name" value="Transferase(Phosphotransferase) domain 1"/>
    <property type="match status" value="1"/>
</dbReference>
<dbReference type="InterPro" id="IPR017441">
    <property type="entry name" value="Protein_kinase_ATP_BS"/>
</dbReference>
<dbReference type="InterPro" id="IPR050339">
    <property type="entry name" value="CC_SR_Kinase"/>
</dbReference>
<dbReference type="GO" id="GO:0009893">
    <property type="term" value="P:positive regulation of metabolic process"/>
    <property type="evidence" value="ECO:0007669"/>
    <property type="project" value="UniProtKB-ARBA"/>
</dbReference>
<keyword evidence="14" id="KW-1185">Reference proteome</keyword>
<dbReference type="Proteomes" id="UP000475862">
    <property type="component" value="Unassembled WGS sequence"/>
</dbReference>
<feature type="domain" description="RWD" evidence="12">
    <location>
        <begin position="11"/>
        <end position="124"/>
    </location>
</feature>
<comment type="catalytic activity">
    <reaction evidence="8">
        <text>L-threonyl-[protein] + ATP = O-phospho-L-threonyl-[protein] + ADP + H(+)</text>
        <dbReference type="Rhea" id="RHEA:46608"/>
        <dbReference type="Rhea" id="RHEA-COMP:11060"/>
        <dbReference type="Rhea" id="RHEA-COMP:11605"/>
        <dbReference type="ChEBI" id="CHEBI:15378"/>
        <dbReference type="ChEBI" id="CHEBI:30013"/>
        <dbReference type="ChEBI" id="CHEBI:30616"/>
        <dbReference type="ChEBI" id="CHEBI:61977"/>
        <dbReference type="ChEBI" id="CHEBI:456216"/>
        <dbReference type="EC" id="2.7.11.1"/>
    </reaction>
</comment>
<evidence type="ECO:0000256" key="2">
    <source>
        <dbReference type="ARBA" id="ARBA00022527"/>
    </source>
</evidence>
<dbReference type="PROSITE" id="PS50011">
    <property type="entry name" value="PROTEIN_KINASE_DOM"/>
    <property type="match status" value="1"/>
</dbReference>
<protein>
    <recommendedName>
        <fullName evidence="1">non-specific serine/threonine protein kinase</fullName>
        <ecNumber evidence="1">2.7.11.1</ecNumber>
    </recommendedName>
</protein>
<dbReference type="Gene3D" id="3.30.930.10">
    <property type="entry name" value="Bira Bifunctional Protein, Domain 2"/>
    <property type="match status" value="1"/>
</dbReference>
<gene>
    <name evidence="13" type="ORF">AGLY_015305</name>
</gene>
<dbReference type="GO" id="GO:1990625">
    <property type="term" value="P:negative regulation of cytoplasmic translational initiation in response to stress"/>
    <property type="evidence" value="ECO:0007669"/>
    <property type="project" value="TreeGrafter"/>
</dbReference>
<keyword evidence="5" id="KW-0418">Kinase</keyword>
<dbReference type="Gene3D" id="3.30.200.20">
    <property type="entry name" value="Phosphorylase Kinase, domain 1"/>
    <property type="match status" value="1"/>
</dbReference>
<accession>A0A6G0T0V2</accession>
<dbReference type="InterPro" id="IPR000719">
    <property type="entry name" value="Prot_kinase_dom"/>
</dbReference>
<dbReference type="PANTHER" id="PTHR11042">
    <property type="entry name" value="EUKARYOTIC TRANSLATION INITIATION FACTOR 2-ALPHA KINASE EIF2-ALPHA KINASE -RELATED"/>
    <property type="match status" value="1"/>
</dbReference>
<evidence type="ECO:0000256" key="1">
    <source>
        <dbReference type="ARBA" id="ARBA00012513"/>
    </source>
</evidence>
<dbReference type="InterPro" id="IPR016135">
    <property type="entry name" value="UBQ-conjugating_enzyme/RWD"/>
</dbReference>
<proteinExistence type="inferred from homology"/>
<keyword evidence="2" id="KW-0723">Serine/threonine-protein kinase</keyword>
<comment type="caution">
    <text evidence="13">The sequence shown here is derived from an EMBL/GenBank/DDBJ whole genome shotgun (WGS) entry which is preliminary data.</text>
</comment>
<evidence type="ECO:0000259" key="12">
    <source>
        <dbReference type="PROSITE" id="PS50908"/>
    </source>
</evidence>
<dbReference type="InterPro" id="IPR045864">
    <property type="entry name" value="aa-tRNA-synth_II/BPL/LPL"/>
</dbReference>
<dbReference type="SMART" id="SM00591">
    <property type="entry name" value="RWD"/>
    <property type="match status" value="1"/>
</dbReference>
<evidence type="ECO:0000256" key="6">
    <source>
        <dbReference type="ARBA" id="ARBA00022840"/>
    </source>
</evidence>
<dbReference type="PROSITE" id="PS50908">
    <property type="entry name" value="RWD"/>
    <property type="match status" value="1"/>
</dbReference>
<dbReference type="InterPro" id="IPR041715">
    <property type="entry name" value="HisRS-like_core"/>
</dbReference>